<name>A0A7D6ZY62_9CLOT</name>
<sequence length="95" mass="10560">MYNPEWGRFINADGLIGQTGELLVHNMFSYCKNNPINRQDTNGYRDEPTSGGGGGILFLLLRMGEKVSQKVSELEEALAEKLSIKALERASNLEN</sequence>
<dbReference type="Gene3D" id="2.180.10.10">
    <property type="entry name" value="RHS repeat-associated core"/>
    <property type="match status" value="1"/>
</dbReference>
<dbReference type="InterPro" id="IPR022385">
    <property type="entry name" value="Rhs_assc_core"/>
</dbReference>
<dbReference type="KEGG" id="cint:HZF06_01975"/>
<evidence type="ECO:0000313" key="1">
    <source>
        <dbReference type="EMBL" id="QLY80374.1"/>
    </source>
</evidence>
<dbReference type="NCBIfam" id="TIGR03696">
    <property type="entry name" value="Rhs_assc_core"/>
    <property type="match status" value="1"/>
</dbReference>
<dbReference type="EMBL" id="CP059378">
    <property type="protein sequence ID" value="QLY80374.1"/>
    <property type="molecule type" value="Genomic_DNA"/>
</dbReference>
<proteinExistence type="predicted"/>
<dbReference type="AlphaFoldDB" id="A0A7D6ZY62"/>
<organism evidence="1 2">
    <name type="scientific">Clostridium intestinale</name>
    <dbReference type="NCBI Taxonomy" id="36845"/>
    <lineage>
        <taxon>Bacteria</taxon>
        <taxon>Bacillati</taxon>
        <taxon>Bacillota</taxon>
        <taxon>Clostridia</taxon>
        <taxon>Eubacteriales</taxon>
        <taxon>Clostridiaceae</taxon>
        <taxon>Clostridium</taxon>
    </lineage>
</organism>
<evidence type="ECO:0000313" key="2">
    <source>
        <dbReference type="Proteomes" id="UP000512286"/>
    </source>
</evidence>
<accession>A0A7D6ZY62</accession>
<dbReference type="Proteomes" id="UP000512286">
    <property type="component" value="Chromosome"/>
</dbReference>
<protein>
    <recommendedName>
        <fullName evidence="3">RHS repeat-associated core domain-containing protein</fullName>
    </recommendedName>
</protein>
<dbReference type="RefSeq" id="WP_181602226.1">
    <property type="nucleotide sequence ID" value="NZ_CP059378.1"/>
</dbReference>
<evidence type="ECO:0008006" key="3">
    <source>
        <dbReference type="Google" id="ProtNLM"/>
    </source>
</evidence>
<reference evidence="1 2" key="1">
    <citation type="submission" date="2020-07" db="EMBL/GenBank/DDBJ databases">
        <title>Electron transfer.</title>
        <authorList>
            <person name="Huang L."/>
            <person name="Liu X."/>
            <person name="Zhou S."/>
        </authorList>
    </citation>
    <scope>NUCLEOTIDE SEQUENCE [LARGE SCALE GENOMIC DNA]</scope>
    <source>
        <strain evidence="1 2">Lx1</strain>
    </source>
</reference>
<gene>
    <name evidence="1" type="ORF">HZF06_01975</name>
</gene>